<dbReference type="EMBL" id="FQUP01000001">
    <property type="protein sequence ID" value="SHF21250.1"/>
    <property type="molecule type" value="Genomic_DNA"/>
</dbReference>
<evidence type="ECO:0000256" key="4">
    <source>
        <dbReference type="ARBA" id="ARBA00023159"/>
    </source>
</evidence>
<keyword evidence="2" id="KW-0805">Transcription regulation</keyword>
<keyword evidence="4" id="KW-0010">Activator</keyword>
<evidence type="ECO:0000259" key="6">
    <source>
        <dbReference type="PROSITE" id="PS50931"/>
    </source>
</evidence>
<dbReference type="InterPro" id="IPR005119">
    <property type="entry name" value="LysR_subst-bd"/>
</dbReference>
<evidence type="ECO:0000256" key="2">
    <source>
        <dbReference type="ARBA" id="ARBA00023015"/>
    </source>
</evidence>
<dbReference type="CDD" id="cd08411">
    <property type="entry name" value="PBP2_OxyR"/>
    <property type="match status" value="1"/>
</dbReference>
<dbReference type="FunFam" id="1.10.10.10:FF:000001">
    <property type="entry name" value="LysR family transcriptional regulator"/>
    <property type="match status" value="1"/>
</dbReference>
<dbReference type="STRING" id="1122133.SAMN02745157_1913"/>
<dbReference type="RefSeq" id="WP_073052404.1">
    <property type="nucleotide sequence ID" value="NZ_FQUP01000001.1"/>
</dbReference>
<feature type="domain" description="HTH lysR-type" evidence="6">
    <location>
        <begin position="2"/>
        <end position="59"/>
    </location>
</feature>
<keyword evidence="8" id="KW-1185">Reference proteome</keyword>
<organism evidence="7 8">
    <name type="scientific">Kaistia soli DSM 19436</name>
    <dbReference type="NCBI Taxonomy" id="1122133"/>
    <lineage>
        <taxon>Bacteria</taxon>
        <taxon>Pseudomonadati</taxon>
        <taxon>Pseudomonadota</taxon>
        <taxon>Alphaproteobacteria</taxon>
        <taxon>Hyphomicrobiales</taxon>
        <taxon>Kaistiaceae</taxon>
        <taxon>Kaistia</taxon>
    </lineage>
</organism>
<dbReference type="SUPFAM" id="SSF46785">
    <property type="entry name" value="Winged helix' DNA-binding domain"/>
    <property type="match status" value="1"/>
</dbReference>
<dbReference type="PANTHER" id="PTHR30346:SF26">
    <property type="entry name" value="HYDROGEN PEROXIDE-INDUCIBLE GENES ACTIVATOR"/>
    <property type="match status" value="1"/>
</dbReference>
<reference evidence="7 8" key="1">
    <citation type="submission" date="2016-11" db="EMBL/GenBank/DDBJ databases">
        <authorList>
            <person name="Jaros S."/>
            <person name="Januszkiewicz K."/>
            <person name="Wedrychowicz H."/>
        </authorList>
    </citation>
    <scope>NUCLEOTIDE SEQUENCE [LARGE SCALE GENOMIC DNA]</scope>
    <source>
        <strain evidence="7 8">DSM 19436</strain>
    </source>
</reference>
<dbReference type="PANTHER" id="PTHR30346">
    <property type="entry name" value="TRANSCRIPTIONAL DUAL REGULATOR HCAR-RELATED"/>
    <property type="match status" value="1"/>
</dbReference>
<dbReference type="Gene3D" id="1.10.10.10">
    <property type="entry name" value="Winged helix-like DNA-binding domain superfamily/Winged helix DNA-binding domain"/>
    <property type="match status" value="1"/>
</dbReference>
<dbReference type="GO" id="GO:0003677">
    <property type="term" value="F:DNA binding"/>
    <property type="evidence" value="ECO:0007669"/>
    <property type="project" value="UniProtKB-KW"/>
</dbReference>
<dbReference type="InterPro" id="IPR000847">
    <property type="entry name" value="LysR_HTH_N"/>
</dbReference>
<evidence type="ECO:0000256" key="3">
    <source>
        <dbReference type="ARBA" id="ARBA00023125"/>
    </source>
</evidence>
<dbReference type="Pfam" id="PF00126">
    <property type="entry name" value="HTH_1"/>
    <property type="match status" value="1"/>
</dbReference>
<dbReference type="GO" id="GO:0003700">
    <property type="term" value="F:DNA-binding transcription factor activity"/>
    <property type="evidence" value="ECO:0007669"/>
    <property type="project" value="InterPro"/>
</dbReference>
<dbReference type="PRINTS" id="PR00039">
    <property type="entry name" value="HTHLYSR"/>
</dbReference>
<evidence type="ECO:0000313" key="8">
    <source>
        <dbReference type="Proteomes" id="UP000184485"/>
    </source>
</evidence>
<dbReference type="SUPFAM" id="SSF53850">
    <property type="entry name" value="Periplasmic binding protein-like II"/>
    <property type="match status" value="1"/>
</dbReference>
<protein>
    <submittedName>
        <fullName evidence="7">LysR family transcriptional regulator, hydrogen peroxide-inducible genes activator</fullName>
    </submittedName>
</protein>
<sequence>MITLRQLRYFEALARHLHFGRAAEECGISQPALSQQIQEMEAMLVLPLVERGARRLALTPKGEEIARRATRILGDVRDLTDFASHGGGVLSGTLKLGVIPSVAPYVLPKVLPLVHEAYPGLELHLRETRTDQLRQELAQGRLDVLLMALPSGDPSLESRPLFVDRFLLARRAGGDADTAAPASPDAIPPDRLLLLEEGHCLRDQALTYCRIQKSELQASFGSASLATIMQMVANGYGVTLLPEICVDVEAKDTRIALSRFADPEPQREIGLVWRRSSPRRVDFEALGDLVIEAMRAGTVPA</sequence>
<dbReference type="InterPro" id="IPR036390">
    <property type="entry name" value="WH_DNA-bd_sf"/>
</dbReference>
<evidence type="ECO:0000256" key="5">
    <source>
        <dbReference type="ARBA" id="ARBA00023163"/>
    </source>
</evidence>
<proteinExistence type="inferred from homology"/>
<dbReference type="AlphaFoldDB" id="A0A1M4ZT48"/>
<gene>
    <name evidence="7" type="ORF">SAMN02745157_1913</name>
</gene>
<keyword evidence="3" id="KW-0238">DNA-binding</keyword>
<keyword evidence="5" id="KW-0804">Transcription</keyword>
<evidence type="ECO:0000313" key="7">
    <source>
        <dbReference type="EMBL" id="SHF21250.1"/>
    </source>
</evidence>
<dbReference type="OrthoDB" id="9775392at2"/>
<dbReference type="Gene3D" id="3.40.190.10">
    <property type="entry name" value="Periplasmic binding protein-like II"/>
    <property type="match status" value="2"/>
</dbReference>
<dbReference type="Proteomes" id="UP000184485">
    <property type="component" value="Unassembled WGS sequence"/>
</dbReference>
<comment type="similarity">
    <text evidence="1">Belongs to the LysR transcriptional regulatory family.</text>
</comment>
<dbReference type="Pfam" id="PF03466">
    <property type="entry name" value="LysR_substrate"/>
    <property type="match status" value="1"/>
</dbReference>
<dbReference type="PROSITE" id="PS50931">
    <property type="entry name" value="HTH_LYSR"/>
    <property type="match status" value="1"/>
</dbReference>
<accession>A0A1M4ZT48</accession>
<name>A0A1M4ZT48_9HYPH</name>
<dbReference type="InterPro" id="IPR036388">
    <property type="entry name" value="WH-like_DNA-bd_sf"/>
</dbReference>
<evidence type="ECO:0000256" key="1">
    <source>
        <dbReference type="ARBA" id="ARBA00009437"/>
    </source>
</evidence>
<dbReference type="GO" id="GO:0032993">
    <property type="term" value="C:protein-DNA complex"/>
    <property type="evidence" value="ECO:0007669"/>
    <property type="project" value="TreeGrafter"/>
</dbReference>